<comment type="caution">
    <text evidence="2">The sequence shown here is derived from an EMBL/GenBank/DDBJ whole genome shotgun (WGS) entry which is preliminary data.</text>
</comment>
<evidence type="ECO:0000256" key="1">
    <source>
        <dbReference type="SAM" id="MobiDB-lite"/>
    </source>
</evidence>
<dbReference type="AlphaFoldDB" id="A0AAV7RW75"/>
<evidence type="ECO:0000313" key="3">
    <source>
        <dbReference type="Proteomes" id="UP001066276"/>
    </source>
</evidence>
<evidence type="ECO:0000313" key="2">
    <source>
        <dbReference type="EMBL" id="KAJ1156203.1"/>
    </source>
</evidence>
<reference evidence="2" key="1">
    <citation type="journal article" date="2022" name="bioRxiv">
        <title>Sequencing and chromosome-scale assembly of the giantPleurodeles waltlgenome.</title>
        <authorList>
            <person name="Brown T."/>
            <person name="Elewa A."/>
            <person name="Iarovenko S."/>
            <person name="Subramanian E."/>
            <person name="Araus A.J."/>
            <person name="Petzold A."/>
            <person name="Susuki M."/>
            <person name="Suzuki K.-i.T."/>
            <person name="Hayashi T."/>
            <person name="Toyoda A."/>
            <person name="Oliveira C."/>
            <person name="Osipova E."/>
            <person name="Leigh N.D."/>
            <person name="Simon A."/>
            <person name="Yun M.H."/>
        </authorList>
    </citation>
    <scope>NUCLEOTIDE SEQUENCE</scope>
    <source>
        <strain evidence="2">20211129_DDA</strain>
        <tissue evidence="2">Liver</tissue>
    </source>
</reference>
<proteinExistence type="predicted"/>
<feature type="compositionally biased region" description="Polar residues" evidence="1">
    <location>
        <begin position="32"/>
        <end position="52"/>
    </location>
</feature>
<organism evidence="2 3">
    <name type="scientific">Pleurodeles waltl</name>
    <name type="common">Iberian ribbed newt</name>
    <dbReference type="NCBI Taxonomy" id="8319"/>
    <lineage>
        <taxon>Eukaryota</taxon>
        <taxon>Metazoa</taxon>
        <taxon>Chordata</taxon>
        <taxon>Craniata</taxon>
        <taxon>Vertebrata</taxon>
        <taxon>Euteleostomi</taxon>
        <taxon>Amphibia</taxon>
        <taxon>Batrachia</taxon>
        <taxon>Caudata</taxon>
        <taxon>Salamandroidea</taxon>
        <taxon>Salamandridae</taxon>
        <taxon>Pleurodelinae</taxon>
        <taxon>Pleurodeles</taxon>
    </lineage>
</organism>
<feature type="compositionally biased region" description="Basic and acidic residues" evidence="1">
    <location>
        <begin position="110"/>
        <end position="121"/>
    </location>
</feature>
<feature type="region of interest" description="Disordered" evidence="1">
    <location>
        <begin position="18"/>
        <end position="207"/>
    </location>
</feature>
<feature type="compositionally biased region" description="Basic residues" evidence="1">
    <location>
        <begin position="75"/>
        <end position="88"/>
    </location>
</feature>
<feature type="compositionally biased region" description="Low complexity" evidence="1">
    <location>
        <begin position="176"/>
        <end position="191"/>
    </location>
</feature>
<keyword evidence="3" id="KW-1185">Reference proteome</keyword>
<feature type="compositionally biased region" description="Polar residues" evidence="1">
    <location>
        <begin position="97"/>
        <end position="107"/>
    </location>
</feature>
<name>A0AAV7RW75_PLEWA</name>
<dbReference type="EMBL" id="JANPWB010000009">
    <property type="protein sequence ID" value="KAJ1156203.1"/>
    <property type="molecule type" value="Genomic_DNA"/>
</dbReference>
<dbReference type="Proteomes" id="UP001066276">
    <property type="component" value="Chromosome 5"/>
</dbReference>
<gene>
    <name evidence="2" type="ORF">NDU88_008927</name>
</gene>
<protein>
    <submittedName>
        <fullName evidence="2">Uncharacterized protein</fullName>
    </submittedName>
</protein>
<accession>A0AAV7RW75</accession>
<feature type="compositionally biased region" description="Basic and acidic residues" evidence="1">
    <location>
        <begin position="131"/>
        <end position="155"/>
    </location>
</feature>
<sequence>MNVKALYNGAVERYDNWTTVWGEGPRPPGAQSGRSGNPTAALSKSIATNSGALNKGLRRGRKRPPPLTATPPLFRPHRRGNVGRKRKGRGQEEEDVQTTIDASSSKLRTTRGDRSPERRDPPALTLQRPSYEGKQRGDRSSERRDPRPWTHEQLARQRPPPATTSYLHPKGEGHRASQQAPKALAAATPSSRHTADASIRLRPWGVR</sequence>